<reference evidence="1" key="1">
    <citation type="submission" date="2022-08" db="EMBL/GenBank/DDBJ databases">
        <authorList>
            <person name="Kallberg Y."/>
            <person name="Tangrot J."/>
            <person name="Rosling A."/>
        </authorList>
    </citation>
    <scope>NUCLEOTIDE SEQUENCE</scope>
    <source>
        <strain evidence="1">Wild A</strain>
    </source>
</reference>
<name>A0A9W4WI21_9GLOM</name>
<evidence type="ECO:0000313" key="2">
    <source>
        <dbReference type="Proteomes" id="UP001153678"/>
    </source>
</evidence>
<organism evidence="1 2">
    <name type="scientific">Funneliformis geosporum</name>
    <dbReference type="NCBI Taxonomy" id="1117311"/>
    <lineage>
        <taxon>Eukaryota</taxon>
        <taxon>Fungi</taxon>
        <taxon>Fungi incertae sedis</taxon>
        <taxon>Mucoromycota</taxon>
        <taxon>Glomeromycotina</taxon>
        <taxon>Glomeromycetes</taxon>
        <taxon>Glomerales</taxon>
        <taxon>Glomeraceae</taxon>
        <taxon>Funneliformis</taxon>
    </lineage>
</organism>
<sequence>MAFRMSYSSTDLYRLYDYLSSNIFVVYDHGLISITRFVIMKFRTTFRPTIFYLGFSYDLFVHGLYRSHDILSYNILSSTTETSTDLFDHTIRHHEISSDVSSLTFRRSRFFILAFRMTYSSTDYIDLTTS</sequence>
<dbReference type="Proteomes" id="UP001153678">
    <property type="component" value="Unassembled WGS sequence"/>
</dbReference>
<comment type="caution">
    <text evidence="1">The sequence shown here is derived from an EMBL/GenBank/DDBJ whole genome shotgun (WGS) entry which is preliminary data.</text>
</comment>
<proteinExistence type="predicted"/>
<protein>
    <submittedName>
        <fullName evidence="1">4916_t:CDS:1</fullName>
    </submittedName>
</protein>
<dbReference type="AlphaFoldDB" id="A0A9W4WI21"/>
<accession>A0A9W4WI21</accession>
<evidence type="ECO:0000313" key="1">
    <source>
        <dbReference type="EMBL" id="CAI2163348.1"/>
    </source>
</evidence>
<feature type="non-terminal residue" evidence="1">
    <location>
        <position position="130"/>
    </location>
</feature>
<gene>
    <name evidence="1" type="ORF">FWILDA_LOCUS1023</name>
</gene>
<keyword evidence="2" id="KW-1185">Reference proteome</keyword>
<dbReference type="EMBL" id="CAMKVN010000086">
    <property type="protein sequence ID" value="CAI2163348.1"/>
    <property type="molecule type" value="Genomic_DNA"/>
</dbReference>